<evidence type="ECO:0000313" key="2">
    <source>
        <dbReference type="EMBL" id="KHN79811.1"/>
    </source>
</evidence>
<dbReference type="STRING" id="6265.A0A0B2V8R9"/>
<sequence>MDHKVQDKYYRDLPVRYKDKFLFMRPRSRENKMTLKEIDCSEVKTKEDRRIVEEWTQETEEKETIFDAPPLTEISEERLQWVPDTIDRNRQAWEQSAEEKKSTAESTRDEAEEIVEAAGQIIDKSSAMLAKELEDVALHWRWITVTATAMAIGVGCVAVVFFCPQYALCLLRCCAVRRRHTKRRTTESTPRVAEIPRNSQDFEPIWIPPVNIKGRGSGTIRESDRNDSLNVLSDKKLPAAICKFNRREWLTQSGSQRFIHGWQKAREENEN</sequence>
<reference evidence="2 3" key="1">
    <citation type="submission" date="2014-11" db="EMBL/GenBank/DDBJ databases">
        <title>Genetic blueprint of the zoonotic pathogen Toxocara canis.</title>
        <authorList>
            <person name="Zhu X.-Q."/>
            <person name="Korhonen P.K."/>
            <person name="Cai H."/>
            <person name="Young N.D."/>
            <person name="Nejsum P."/>
            <person name="von Samson-Himmelstjerna G."/>
            <person name="Boag P.R."/>
            <person name="Tan P."/>
            <person name="Li Q."/>
            <person name="Min J."/>
            <person name="Yang Y."/>
            <person name="Wang X."/>
            <person name="Fang X."/>
            <person name="Hall R.S."/>
            <person name="Hofmann A."/>
            <person name="Sternberg P.W."/>
            <person name="Jex A.R."/>
            <person name="Gasser R.B."/>
        </authorList>
    </citation>
    <scope>NUCLEOTIDE SEQUENCE [LARGE SCALE GENOMIC DNA]</scope>
    <source>
        <strain evidence="2">PN_DK_2014</strain>
    </source>
</reference>
<keyword evidence="1" id="KW-0472">Membrane</keyword>
<keyword evidence="1" id="KW-0812">Transmembrane</keyword>
<keyword evidence="3" id="KW-1185">Reference proteome</keyword>
<accession>A0A0B2V8R9</accession>
<name>A0A0B2V8R9_TOXCA</name>
<dbReference type="Proteomes" id="UP000031036">
    <property type="component" value="Unassembled WGS sequence"/>
</dbReference>
<gene>
    <name evidence="2" type="ORF">Tcan_07576</name>
</gene>
<keyword evidence="1" id="KW-1133">Transmembrane helix</keyword>
<protein>
    <submittedName>
        <fullName evidence="2">Uncharacterized protein</fullName>
    </submittedName>
</protein>
<evidence type="ECO:0000313" key="3">
    <source>
        <dbReference type="Proteomes" id="UP000031036"/>
    </source>
</evidence>
<feature type="transmembrane region" description="Helical" evidence="1">
    <location>
        <begin position="140"/>
        <end position="162"/>
    </location>
</feature>
<dbReference type="AlphaFoldDB" id="A0A0B2V8R9"/>
<organism evidence="2 3">
    <name type="scientific">Toxocara canis</name>
    <name type="common">Canine roundworm</name>
    <dbReference type="NCBI Taxonomy" id="6265"/>
    <lineage>
        <taxon>Eukaryota</taxon>
        <taxon>Metazoa</taxon>
        <taxon>Ecdysozoa</taxon>
        <taxon>Nematoda</taxon>
        <taxon>Chromadorea</taxon>
        <taxon>Rhabditida</taxon>
        <taxon>Spirurina</taxon>
        <taxon>Ascaridomorpha</taxon>
        <taxon>Ascaridoidea</taxon>
        <taxon>Toxocaridae</taxon>
        <taxon>Toxocara</taxon>
    </lineage>
</organism>
<dbReference type="EMBL" id="JPKZ01001844">
    <property type="protein sequence ID" value="KHN79811.1"/>
    <property type="molecule type" value="Genomic_DNA"/>
</dbReference>
<comment type="caution">
    <text evidence="2">The sequence shown here is derived from an EMBL/GenBank/DDBJ whole genome shotgun (WGS) entry which is preliminary data.</text>
</comment>
<dbReference type="OrthoDB" id="10593062at2759"/>
<proteinExistence type="predicted"/>
<evidence type="ECO:0000256" key="1">
    <source>
        <dbReference type="SAM" id="Phobius"/>
    </source>
</evidence>